<dbReference type="KEGG" id="fax:FUAX_50190"/>
<dbReference type="GO" id="GO:0016407">
    <property type="term" value="F:acetyltransferase activity"/>
    <property type="evidence" value="ECO:0007669"/>
    <property type="project" value="InterPro"/>
</dbReference>
<gene>
    <name evidence="3" type="ORF">FUAX_50190</name>
</gene>
<geneLocation type="plasmid" evidence="3 4">
    <name>pFA5</name>
</geneLocation>
<dbReference type="InterPro" id="IPR001447">
    <property type="entry name" value="Arylamine_N-AcTrfase"/>
</dbReference>
<dbReference type="Proteomes" id="UP001348817">
    <property type="component" value="Plasmid pFA5"/>
</dbReference>
<keyword evidence="3" id="KW-0614">Plasmid</keyword>
<dbReference type="InterPro" id="IPR053710">
    <property type="entry name" value="Arylamine_NAT_domain_sf"/>
</dbReference>
<keyword evidence="4" id="KW-1185">Reference proteome</keyword>
<dbReference type="Gene3D" id="3.30.2140.20">
    <property type="match status" value="1"/>
</dbReference>
<evidence type="ECO:0000256" key="1">
    <source>
        <dbReference type="ARBA" id="ARBA00006547"/>
    </source>
</evidence>
<evidence type="ECO:0000313" key="3">
    <source>
        <dbReference type="EMBL" id="BDD12587.1"/>
    </source>
</evidence>
<dbReference type="Pfam" id="PF00797">
    <property type="entry name" value="Acetyltransf_2"/>
    <property type="match status" value="1"/>
</dbReference>
<dbReference type="PANTHER" id="PTHR11786:SF0">
    <property type="entry name" value="ARYLAMINE N-ACETYLTRANSFERASE 4-RELATED"/>
    <property type="match status" value="1"/>
</dbReference>
<dbReference type="PANTHER" id="PTHR11786">
    <property type="entry name" value="N-HYDROXYARYLAMINE O-ACETYLTRANSFERASE"/>
    <property type="match status" value="1"/>
</dbReference>
<dbReference type="SUPFAM" id="SSF54001">
    <property type="entry name" value="Cysteine proteinases"/>
    <property type="match status" value="1"/>
</dbReference>
<dbReference type="InterPro" id="IPR038765">
    <property type="entry name" value="Papain-like_cys_pep_sf"/>
</dbReference>
<reference evidence="3 4" key="1">
    <citation type="submission" date="2021-12" db="EMBL/GenBank/DDBJ databases">
        <title>Genome sequencing of bacteria with rrn-lacking chromosome and rrn-plasmid.</title>
        <authorList>
            <person name="Anda M."/>
            <person name="Iwasaki W."/>
        </authorList>
    </citation>
    <scope>NUCLEOTIDE SEQUENCE [LARGE SCALE GENOMIC DNA]</scope>
    <source>
        <strain evidence="3 4">DSM 100852</strain>
        <plasmid evidence="3 4">pFA5</plasmid>
    </source>
</reference>
<dbReference type="EMBL" id="AP025319">
    <property type="protein sequence ID" value="BDD12587.1"/>
    <property type="molecule type" value="Genomic_DNA"/>
</dbReference>
<comment type="similarity">
    <text evidence="1 2">Belongs to the arylamine N-acetyltransferase family.</text>
</comment>
<dbReference type="PRINTS" id="PR01543">
    <property type="entry name" value="ANATRNSFRASE"/>
</dbReference>
<dbReference type="RefSeq" id="WP_338395902.1">
    <property type="nucleotide sequence ID" value="NZ_AP025319.1"/>
</dbReference>
<dbReference type="AlphaFoldDB" id="A0AAU9D090"/>
<evidence type="ECO:0000256" key="2">
    <source>
        <dbReference type="RuleBase" id="RU003452"/>
    </source>
</evidence>
<name>A0AAU9D090_9BACT</name>
<protein>
    <submittedName>
        <fullName evidence="3">Acetyltransferase</fullName>
    </submittedName>
</protein>
<accession>A0AAU9D090</accession>
<evidence type="ECO:0000313" key="4">
    <source>
        <dbReference type="Proteomes" id="UP001348817"/>
    </source>
</evidence>
<sequence length="258" mass="30211">MDIEKYLNRINYEGKLIPTIEVLKELQKNHLLNVPFENLDIHYNNPIDLDREKFYHKIVERKRGGFCYELNGLFCDLLREIGFDSKMISARVYDNGKEDFGREFDHMAIIVTIDQILYLVDVGFGEFTFYPLKIEINTIQSDPRGNFVIEEYESDYYKVSKEENGAKSIEYIFTLKERDLCEFEGMCIYHQTSSNSHFTEKKIISKPTEKGRITISGNTLKITEGAIVKTNKEFSSGEYNHVLLNWFGIDENQIKANY</sequence>
<organism evidence="3 4">
    <name type="scientific">Fulvitalea axinellae</name>
    <dbReference type="NCBI Taxonomy" id="1182444"/>
    <lineage>
        <taxon>Bacteria</taxon>
        <taxon>Pseudomonadati</taxon>
        <taxon>Bacteroidota</taxon>
        <taxon>Cytophagia</taxon>
        <taxon>Cytophagales</taxon>
        <taxon>Persicobacteraceae</taxon>
        <taxon>Fulvitalea</taxon>
    </lineage>
</organism>
<proteinExistence type="inferred from homology"/>